<evidence type="ECO:0000256" key="2">
    <source>
        <dbReference type="ARBA" id="ARBA00012323"/>
    </source>
</evidence>
<reference evidence="9" key="1">
    <citation type="submission" date="2021-12" db="EMBL/GenBank/DDBJ databases">
        <title>Alicyclobacillaceae gen. nov., sp. nov., isolated from chalcocite enrichment system.</title>
        <authorList>
            <person name="Jiang Z."/>
        </authorList>
    </citation>
    <scope>NUCLEOTIDE SEQUENCE</scope>
    <source>
        <strain evidence="9">MYW30-H2</strain>
    </source>
</reference>
<dbReference type="InterPro" id="IPR049874">
    <property type="entry name" value="ROK_cs"/>
</dbReference>
<dbReference type="SUPFAM" id="SSF53067">
    <property type="entry name" value="Actin-like ATPase domain"/>
    <property type="match status" value="1"/>
</dbReference>
<gene>
    <name evidence="9" type="ORF">LSG31_03495</name>
</gene>
<organism evidence="9 10">
    <name type="scientific">Fodinisporobacter ferrooxydans</name>
    <dbReference type="NCBI Taxonomy" id="2901836"/>
    <lineage>
        <taxon>Bacteria</taxon>
        <taxon>Bacillati</taxon>
        <taxon>Bacillota</taxon>
        <taxon>Bacilli</taxon>
        <taxon>Bacillales</taxon>
        <taxon>Alicyclobacillaceae</taxon>
        <taxon>Fodinisporobacter</taxon>
    </lineage>
</organism>
<dbReference type="EMBL" id="CP089291">
    <property type="protein sequence ID" value="UOF91334.1"/>
    <property type="molecule type" value="Genomic_DNA"/>
</dbReference>
<evidence type="ECO:0000256" key="3">
    <source>
        <dbReference type="ARBA" id="ARBA00014701"/>
    </source>
</evidence>
<dbReference type="GO" id="GO:0004340">
    <property type="term" value="F:glucokinase activity"/>
    <property type="evidence" value="ECO:0007669"/>
    <property type="project" value="UniProtKB-EC"/>
</dbReference>
<evidence type="ECO:0000256" key="8">
    <source>
        <dbReference type="ARBA" id="ARBA00032386"/>
    </source>
</evidence>
<evidence type="ECO:0000256" key="5">
    <source>
        <dbReference type="ARBA" id="ARBA00022741"/>
    </source>
</evidence>
<evidence type="ECO:0000256" key="6">
    <source>
        <dbReference type="ARBA" id="ARBA00022777"/>
    </source>
</evidence>
<evidence type="ECO:0000313" key="10">
    <source>
        <dbReference type="Proteomes" id="UP000830167"/>
    </source>
</evidence>
<evidence type="ECO:0000256" key="4">
    <source>
        <dbReference type="ARBA" id="ARBA00022679"/>
    </source>
</evidence>
<dbReference type="InterPro" id="IPR043129">
    <property type="entry name" value="ATPase_NBD"/>
</dbReference>
<keyword evidence="4 9" id="KW-0808">Transferase</keyword>
<keyword evidence="5" id="KW-0547">Nucleotide-binding</keyword>
<comment type="similarity">
    <text evidence="1">Belongs to the ROK (NagC/XylR) family.</text>
</comment>
<dbReference type="PROSITE" id="PS01125">
    <property type="entry name" value="ROK"/>
    <property type="match status" value="1"/>
</dbReference>
<dbReference type="RefSeq" id="WP_347438025.1">
    <property type="nucleotide sequence ID" value="NZ_CP089291.1"/>
</dbReference>
<dbReference type="Proteomes" id="UP000830167">
    <property type="component" value="Chromosome"/>
</dbReference>
<dbReference type="PANTHER" id="PTHR18964:SF149">
    <property type="entry name" value="BIFUNCTIONAL UDP-N-ACETYLGLUCOSAMINE 2-EPIMERASE_N-ACETYLMANNOSAMINE KINASE"/>
    <property type="match status" value="1"/>
</dbReference>
<dbReference type="NCBIfam" id="TIGR00744">
    <property type="entry name" value="ROK_glcA_fam"/>
    <property type="match status" value="1"/>
</dbReference>
<dbReference type="Gene3D" id="3.30.420.40">
    <property type="match status" value="2"/>
</dbReference>
<dbReference type="InterPro" id="IPR000600">
    <property type="entry name" value="ROK"/>
</dbReference>
<evidence type="ECO:0000256" key="7">
    <source>
        <dbReference type="ARBA" id="ARBA00022840"/>
    </source>
</evidence>
<accession>A0ABY4CM09</accession>
<protein>
    <recommendedName>
        <fullName evidence="3">Glucokinase</fullName>
        <ecNumber evidence="2">2.7.1.2</ecNumber>
    </recommendedName>
    <alternativeName>
        <fullName evidence="8">Glucose kinase</fullName>
    </alternativeName>
</protein>
<dbReference type="EC" id="2.7.1.2" evidence="2"/>
<dbReference type="PANTHER" id="PTHR18964">
    <property type="entry name" value="ROK (REPRESSOR, ORF, KINASE) FAMILY"/>
    <property type="match status" value="1"/>
</dbReference>
<keyword evidence="7" id="KW-0067">ATP-binding</keyword>
<proteinExistence type="inferred from homology"/>
<evidence type="ECO:0000256" key="1">
    <source>
        <dbReference type="ARBA" id="ARBA00006479"/>
    </source>
</evidence>
<evidence type="ECO:0000313" key="9">
    <source>
        <dbReference type="EMBL" id="UOF91334.1"/>
    </source>
</evidence>
<dbReference type="InterPro" id="IPR004654">
    <property type="entry name" value="ROK_glcA"/>
</dbReference>
<dbReference type="Pfam" id="PF00480">
    <property type="entry name" value="ROK"/>
    <property type="match status" value="1"/>
</dbReference>
<keyword evidence="10" id="KW-1185">Reference proteome</keyword>
<name>A0ABY4CM09_9BACL</name>
<sequence>MNESMESRAIGIDLGGTNIKAAAVTGKGTIVAKIEWPTEADKGADHVIKRMQEMARTVVANAGWQWSDVCGLGIGLPGFLDHEAGVVEQLVNLHWRNVPILDIMKKDLGIPVYFDNDANAAAIGEAWVGGGQGFEHVVAVTIGTGIGGGIIIDGRIHRGANGMCGEIGHLVMYPQQGRRCNCGKIGCLETISSATAILQSAVEALAAGVPTRLAEIPIDQLTTKDVVDLAKSGDPLANEIIKRAMETLGFALSYIGNTLNPQRFVIGGGVSKAGAILFDLIQKGFEDAALSRVVEACKIVPATLGNDAGVIGAAKLAIF</sequence>
<keyword evidence="6" id="KW-0418">Kinase</keyword>